<comment type="caution">
    <text evidence="1">The sequence shown here is derived from an EMBL/GenBank/DDBJ whole genome shotgun (WGS) entry which is preliminary data.</text>
</comment>
<gene>
    <name evidence="1" type="ORF">J3Q64DRAFT_1662911</name>
</gene>
<evidence type="ECO:0000313" key="1">
    <source>
        <dbReference type="EMBL" id="KAL0081214.1"/>
    </source>
</evidence>
<organism evidence="1 2">
    <name type="scientific">Phycomyces blakesleeanus</name>
    <dbReference type="NCBI Taxonomy" id="4837"/>
    <lineage>
        <taxon>Eukaryota</taxon>
        <taxon>Fungi</taxon>
        <taxon>Fungi incertae sedis</taxon>
        <taxon>Mucoromycota</taxon>
        <taxon>Mucoromycotina</taxon>
        <taxon>Mucoromycetes</taxon>
        <taxon>Mucorales</taxon>
        <taxon>Phycomycetaceae</taxon>
        <taxon>Phycomyces</taxon>
    </lineage>
</organism>
<reference evidence="1 2" key="1">
    <citation type="submission" date="2024-04" db="EMBL/GenBank/DDBJ databases">
        <title>Symmetric and asymmetric DNA N6-adenine methylation regulates different biological responses in Mucorales.</title>
        <authorList>
            <consortium name="Lawrence Berkeley National Laboratory"/>
            <person name="Lax C."/>
            <person name="Mondo S.J."/>
            <person name="Osorio-Concepcion M."/>
            <person name="Muszewska A."/>
            <person name="Corrochano-Luque M."/>
            <person name="Gutierrez G."/>
            <person name="Riley R."/>
            <person name="Lipzen A."/>
            <person name="Guo J."/>
            <person name="Hundley H."/>
            <person name="Amirebrahimi M."/>
            <person name="Ng V."/>
            <person name="Lorenzo-Gutierrez D."/>
            <person name="Binder U."/>
            <person name="Yang J."/>
            <person name="Song Y."/>
            <person name="Canovas D."/>
            <person name="Navarro E."/>
            <person name="Freitag M."/>
            <person name="Gabaldon T."/>
            <person name="Grigoriev I.V."/>
            <person name="Corrochano L.M."/>
            <person name="Nicolas F.E."/>
            <person name="Garre V."/>
        </authorList>
    </citation>
    <scope>NUCLEOTIDE SEQUENCE [LARGE SCALE GENOMIC DNA]</scope>
    <source>
        <strain evidence="1 2">L51</strain>
    </source>
</reference>
<proteinExistence type="predicted"/>
<dbReference type="EMBL" id="JBCLYO010000018">
    <property type="protein sequence ID" value="KAL0081214.1"/>
    <property type="molecule type" value="Genomic_DNA"/>
</dbReference>
<name>A0ABR3AS94_PHYBL</name>
<accession>A0ABR3AS94</accession>
<sequence>MVLKHATVVDFIANTLLNAPPRTYTVTDADWNNMRSDIVYLPRLETSGLPPILIEIQNTLNGVFLLSDFVLA</sequence>
<protein>
    <submittedName>
        <fullName evidence="1">Uncharacterized protein</fullName>
    </submittedName>
</protein>
<dbReference type="Proteomes" id="UP001448207">
    <property type="component" value="Unassembled WGS sequence"/>
</dbReference>
<evidence type="ECO:0000313" key="2">
    <source>
        <dbReference type="Proteomes" id="UP001448207"/>
    </source>
</evidence>
<keyword evidence="2" id="KW-1185">Reference proteome</keyword>